<gene>
    <name evidence="1" type="ORF">BSZ32_09065</name>
</gene>
<proteinExistence type="predicted"/>
<dbReference type="EMBL" id="MQWA01000001">
    <property type="protein sequence ID" value="PQJ28639.1"/>
    <property type="molecule type" value="Genomic_DNA"/>
</dbReference>
<dbReference type="RefSeq" id="WP_105043136.1">
    <property type="nucleotide sequence ID" value="NZ_MQWA01000001.1"/>
</dbReference>
<sequence length="348" mass="38496">MSWLKENYEKAALGGAAAILVGVVATSFLGEDGGPSAKALPADIDNSPGEELLAEMAAVLEAREKSAEIRPKLIDGREVDLFVGQPLYMADGSLDPVDIYEGPNVHKGITNKWWREHSIDLSFANAPERDQDKDGFTNREEFDAQTDPTDKASYPSPLVKIVGESVDVFKMQMRWSSFDESSITIYYQDTKPTRTFSERVKHGASFFVKEGMDPNNRFVLASGSAKKAGPNGREQDTYEVEDTTPRFKGTAKQNFTLFRSGPKTGGFNEIQDRSVTLTLHALGQEGSSFVVKELEKFSLPYDPKAKNGPYQVTKIEPIVGQADVFTVEIVWRFDGGLEAKTLIVHKKK</sequence>
<evidence type="ECO:0000313" key="1">
    <source>
        <dbReference type="EMBL" id="PQJ28639.1"/>
    </source>
</evidence>
<reference evidence="1 2" key="1">
    <citation type="submission" date="2016-12" db="EMBL/GenBank/DDBJ databases">
        <title>Study of bacterial adaptation to deep sea.</title>
        <authorList>
            <person name="Song J."/>
            <person name="Yoshizawa S."/>
            <person name="Kogure K."/>
        </authorList>
    </citation>
    <scope>NUCLEOTIDE SEQUENCE [LARGE SCALE GENOMIC DNA]</scope>
    <source>
        <strain evidence="1 2">SAORIC-165</strain>
    </source>
</reference>
<dbReference type="OrthoDB" id="194897at2"/>
<keyword evidence="2" id="KW-1185">Reference proteome</keyword>
<organism evidence="1 2">
    <name type="scientific">Rubritalea profundi</name>
    <dbReference type="NCBI Taxonomy" id="1658618"/>
    <lineage>
        <taxon>Bacteria</taxon>
        <taxon>Pseudomonadati</taxon>
        <taxon>Verrucomicrobiota</taxon>
        <taxon>Verrucomicrobiia</taxon>
        <taxon>Verrucomicrobiales</taxon>
        <taxon>Rubritaleaceae</taxon>
        <taxon>Rubritalea</taxon>
    </lineage>
</organism>
<name>A0A2S7U0V1_9BACT</name>
<dbReference type="InterPro" id="IPR049974">
    <property type="entry name" value="Amuc_1099-like"/>
</dbReference>
<dbReference type="Proteomes" id="UP000239907">
    <property type="component" value="Unassembled WGS sequence"/>
</dbReference>
<dbReference type="NCBIfam" id="NF042425">
    <property type="entry name" value="Amuc_1099_fam"/>
    <property type="match status" value="1"/>
</dbReference>
<accession>A0A2S7U0V1</accession>
<protein>
    <submittedName>
        <fullName evidence="1">Uncharacterized protein</fullName>
    </submittedName>
</protein>
<comment type="caution">
    <text evidence="1">The sequence shown here is derived from an EMBL/GenBank/DDBJ whole genome shotgun (WGS) entry which is preliminary data.</text>
</comment>
<dbReference type="AlphaFoldDB" id="A0A2S7U0V1"/>
<evidence type="ECO:0000313" key="2">
    <source>
        <dbReference type="Proteomes" id="UP000239907"/>
    </source>
</evidence>